<feature type="region of interest" description="Disordered" evidence="1">
    <location>
        <begin position="119"/>
        <end position="163"/>
    </location>
</feature>
<protein>
    <submittedName>
        <fullName evidence="2">Uncharacterized protein</fullName>
    </submittedName>
</protein>
<feature type="compositionally biased region" description="Basic residues" evidence="1">
    <location>
        <begin position="119"/>
        <end position="130"/>
    </location>
</feature>
<evidence type="ECO:0000256" key="1">
    <source>
        <dbReference type="SAM" id="MobiDB-lite"/>
    </source>
</evidence>
<proteinExistence type="predicted"/>
<evidence type="ECO:0000313" key="2">
    <source>
        <dbReference type="EMBL" id="ORZ34438.1"/>
    </source>
</evidence>
<sequence>MTIRRLRGCTCMRPCKRCPIWQTWCPCRVCRSASLRPPWPTFAHVSRLPPHASTASFKKLSGAKPSWTTTRRFCATMPCAPSAKRQTRLLLCCAARRWAVKHPRRPVRAAFPRHCRSHLPRHLQKRHRRATAADQQTGQDLGGHPVPRCSGWQGRRWRPPGWG</sequence>
<name>A0A1Y2HIK8_9FUNG</name>
<comment type="caution">
    <text evidence="2">The sequence shown here is derived from an EMBL/GenBank/DDBJ whole genome shotgun (WGS) entry which is preliminary data.</text>
</comment>
<organism evidence="2 3">
    <name type="scientific">Catenaria anguillulae PL171</name>
    <dbReference type="NCBI Taxonomy" id="765915"/>
    <lineage>
        <taxon>Eukaryota</taxon>
        <taxon>Fungi</taxon>
        <taxon>Fungi incertae sedis</taxon>
        <taxon>Blastocladiomycota</taxon>
        <taxon>Blastocladiomycetes</taxon>
        <taxon>Blastocladiales</taxon>
        <taxon>Catenariaceae</taxon>
        <taxon>Catenaria</taxon>
    </lineage>
</organism>
<reference evidence="2 3" key="1">
    <citation type="submission" date="2016-07" db="EMBL/GenBank/DDBJ databases">
        <title>Pervasive Adenine N6-methylation of Active Genes in Fungi.</title>
        <authorList>
            <consortium name="DOE Joint Genome Institute"/>
            <person name="Mondo S.J."/>
            <person name="Dannebaum R.O."/>
            <person name="Kuo R.C."/>
            <person name="Labutti K."/>
            <person name="Haridas S."/>
            <person name="Kuo A."/>
            <person name="Salamov A."/>
            <person name="Ahrendt S.R."/>
            <person name="Lipzen A."/>
            <person name="Sullivan W."/>
            <person name="Andreopoulos W.B."/>
            <person name="Clum A."/>
            <person name="Lindquist E."/>
            <person name="Daum C."/>
            <person name="Ramamoorthy G.K."/>
            <person name="Gryganskyi A."/>
            <person name="Culley D."/>
            <person name="Magnuson J.K."/>
            <person name="James T.Y."/>
            <person name="O'Malley M.A."/>
            <person name="Stajich J.E."/>
            <person name="Spatafora J.W."/>
            <person name="Visel A."/>
            <person name="Grigoriev I.V."/>
        </authorList>
    </citation>
    <scope>NUCLEOTIDE SEQUENCE [LARGE SCALE GENOMIC DNA]</scope>
    <source>
        <strain evidence="2 3">PL171</strain>
    </source>
</reference>
<keyword evidence="3" id="KW-1185">Reference proteome</keyword>
<evidence type="ECO:0000313" key="3">
    <source>
        <dbReference type="Proteomes" id="UP000193411"/>
    </source>
</evidence>
<dbReference type="EMBL" id="MCFL01000028">
    <property type="protein sequence ID" value="ORZ34438.1"/>
    <property type="molecule type" value="Genomic_DNA"/>
</dbReference>
<dbReference type="AlphaFoldDB" id="A0A1Y2HIK8"/>
<accession>A0A1Y2HIK8</accession>
<dbReference type="Proteomes" id="UP000193411">
    <property type="component" value="Unassembled WGS sequence"/>
</dbReference>
<gene>
    <name evidence="2" type="ORF">BCR44DRAFT_1153361</name>
</gene>